<keyword evidence="1" id="KW-0812">Transmembrane</keyword>
<dbReference type="Proteomes" id="UP000009192">
    <property type="component" value="Unassembled WGS sequence"/>
</dbReference>
<keyword evidence="3" id="KW-0378">Hydrolase</keyword>
<dbReference type="EMBL" id="CH933809">
    <property type="protein sequence ID" value="EDW17596.2"/>
    <property type="molecule type" value="Genomic_DNA"/>
</dbReference>
<dbReference type="Pfam" id="PF03031">
    <property type="entry name" value="NIF"/>
    <property type="match status" value="1"/>
</dbReference>
<keyword evidence="4" id="KW-1185">Reference proteome</keyword>
<keyword evidence="1" id="KW-0472">Membrane</keyword>
<feature type="domain" description="FCP1 homology" evidence="2">
    <location>
        <begin position="70"/>
        <end position="251"/>
    </location>
</feature>
<dbReference type="InParanoid" id="B4KXD8"/>
<keyword evidence="1" id="KW-1133">Transmembrane helix</keyword>
<dbReference type="FunCoup" id="B4KXD8">
    <property type="interactions" value="34"/>
</dbReference>
<evidence type="ECO:0000313" key="4">
    <source>
        <dbReference type="Proteomes" id="UP000009192"/>
    </source>
</evidence>
<accession>B4KXD8</accession>
<dbReference type="KEGG" id="dmo:Dmoj_GI12759"/>
<dbReference type="InterPro" id="IPR050365">
    <property type="entry name" value="TIM50"/>
</dbReference>
<dbReference type="HOGENOM" id="CLU_020262_4_3_1"/>
<organism evidence="3 4">
    <name type="scientific">Drosophila mojavensis</name>
    <name type="common">Fruit fly</name>
    <dbReference type="NCBI Taxonomy" id="7230"/>
    <lineage>
        <taxon>Eukaryota</taxon>
        <taxon>Metazoa</taxon>
        <taxon>Ecdysozoa</taxon>
        <taxon>Arthropoda</taxon>
        <taxon>Hexapoda</taxon>
        <taxon>Insecta</taxon>
        <taxon>Pterygota</taxon>
        <taxon>Neoptera</taxon>
        <taxon>Endopterygota</taxon>
        <taxon>Diptera</taxon>
        <taxon>Brachycera</taxon>
        <taxon>Muscomorpha</taxon>
        <taxon>Ephydroidea</taxon>
        <taxon>Drosophilidae</taxon>
        <taxon>Drosophila</taxon>
    </lineage>
</organism>
<dbReference type="Gene3D" id="3.40.50.1000">
    <property type="entry name" value="HAD superfamily/HAD-like"/>
    <property type="match status" value="1"/>
</dbReference>
<dbReference type="InterPro" id="IPR011948">
    <property type="entry name" value="Dullard_phosphatase"/>
</dbReference>
<dbReference type="InterPro" id="IPR036412">
    <property type="entry name" value="HAD-like_sf"/>
</dbReference>
<feature type="transmembrane region" description="Helical" evidence="1">
    <location>
        <begin position="12"/>
        <end position="32"/>
    </location>
</feature>
<dbReference type="eggNOG" id="KOG1605">
    <property type="taxonomic scope" value="Eukaryota"/>
</dbReference>
<dbReference type="PANTHER" id="PTHR12210">
    <property type="entry name" value="DULLARD PROTEIN PHOSPHATASE"/>
    <property type="match status" value="1"/>
</dbReference>
<dbReference type="NCBIfam" id="TIGR02251">
    <property type="entry name" value="HIF-SF_euk"/>
    <property type="match status" value="1"/>
</dbReference>
<dbReference type="CDD" id="cd07521">
    <property type="entry name" value="HAD_FCP1-like"/>
    <property type="match status" value="1"/>
</dbReference>
<dbReference type="InterPro" id="IPR004274">
    <property type="entry name" value="FCP1_dom"/>
</dbReference>
<dbReference type="InterPro" id="IPR023214">
    <property type="entry name" value="HAD_sf"/>
</dbReference>
<evidence type="ECO:0000259" key="2">
    <source>
        <dbReference type="PROSITE" id="PS50969"/>
    </source>
</evidence>
<dbReference type="AlphaFoldDB" id="B4KXD8"/>
<dbReference type="GO" id="GO:0016791">
    <property type="term" value="F:phosphatase activity"/>
    <property type="evidence" value="ECO:0007669"/>
    <property type="project" value="InterPro"/>
</dbReference>
<reference evidence="3 4" key="1">
    <citation type="journal article" date="2007" name="Nature">
        <title>Evolution of genes and genomes on the Drosophila phylogeny.</title>
        <authorList>
            <consortium name="Drosophila 12 Genomes Consortium"/>
            <person name="Clark A.G."/>
            <person name="Eisen M.B."/>
            <person name="Smith D.R."/>
            <person name="Bergman C.M."/>
            <person name="Oliver B."/>
            <person name="Markow T.A."/>
            <person name="Kaufman T.C."/>
            <person name="Kellis M."/>
            <person name="Gelbart W."/>
            <person name="Iyer V.N."/>
            <person name="Pollard D.A."/>
            <person name="Sackton T.B."/>
            <person name="Larracuente A.M."/>
            <person name="Singh N.D."/>
            <person name="Abad J.P."/>
            <person name="Abt D.N."/>
            <person name="Adryan B."/>
            <person name="Aguade M."/>
            <person name="Akashi H."/>
            <person name="Anderson W.W."/>
            <person name="Aquadro C.F."/>
            <person name="Ardell D.H."/>
            <person name="Arguello R."/>
            <person name="Artieri C.G."/>
            <person name="Barbash D.A."/>
            <person name="Barker D."/>
            <person name="Barsanti P."/>
            <person name="Batterham P."/>
            <person name="Batzoglou S."/>
            <person name="Begun D."/>
            <person name="Bhutkar A."/>
            <person name="Blanco E."/>
            <person name="Bosak S.A."/>
            <person name="Bradley R.K."/>
            <person name="Brand A.D."/>
            <person name="Brent M.R."/>
            <person name="Brooks A.N."/>
            <person name="Brown R.H."/>
            <person name="Butlin R.K."/>
            <person name="Caggese C."/>
            <person name="Calvi B.R."/>
            <person name="Bernardo de Carvalho A."/>
            <person name="Caspi A."/>
            <person name="Castrezana S."/>
            <person name="Celniker S.E."/>
            <person name="Chang J.L."/>
            <person name="Chapple C."/>
            <person name="Chatterji S."/>
            <person name="Chinwalla A."/>
            <person name="Civetta A."/>
            <person name="Clifton S.W."/>
            <person name="Comeron J.M."/>
            <person name="Costello J.C."/>
            <person name="Coyne J.A."/>
            <person name="Daub J."/>
            <person name="David R.G."/>
            <person name="Delcher A.L."/>
            <person name="Delehaunty K."/>
            <person name="Do C.B."/>
            <person name="Ebling H."/>
            <person name="Edwards K."/>
            <person name="Eickbush T."/>
            <person name="Evans J.D."/>
            <person name="Filipski A."/>
            <person name="Findeiss S."/>
            <person name="Freyhult E."/>
            <person name="Fulton L."/>
            <person name="Fulton R."/>
            <person name="Garcia A.C."/>
            <person name="Gardiner A."/>
            <person name="Garfield D.A."/>
            <person name="Garvin B.E."/>
            <person name="Gibson G."/>
            <person name="Gilbert D."/>
            <person name="Gnerre S."/>
            <person name="Godfrey J."/>
            <person name="Good R."/>
            <person name="Gotea V."/>
            <person name="Gravely B."/>
            <person name="Greenberg A.J."/>
            <person name="Griffiths-Jones S."/>
            <person name="Gross S."/>
            <person name="Guigo R."/>
            <person name="Gustafson E.A."/>
            <person name="Haerty W."/>
            <person name="Hahn M.W."/>
            <person name="Halligan D.L."/>
            <person name="Halpern A.L."/>
            <person name="Halter G.M."/>
            <person name="Han M.V."/>
            <person name="Heger A."/>
            <person name="Hillier L."/>
            <person name="Hinrichs A.S."/>
            <person name="Holmes I."/>
            <person name="Hoskins R.A."/>
            <person name="Hubisz M.J."/>
            <person name="Hultmark D."/>
            <person name="Huntley M.A."/>
            <person name="Jaffe D.B."/>
            <person name="Jagadeeshan S."/>
            <person name="Jeck W.R."/>
            <person name="Johnson J."/>
            <person name="Jones C.D."/>
            <person name="Jordan W.C."/>
            <person name="Karpen G.H."/>
            <person name="Kataoka E."/>
            <person name="Keightley P.D."/>
            <person name="Kheradpour P."/>
            <person name="Kirkness E.F."/>
            <person name="Koerich L.B."/>
            <person name="Kristiansen K."/>
            <person name="Kudrna D."/>
            <person name="Kulathinal R.J."/>
            <person name="Kumar S."/>
            <person name="Kwok R."/>
            <person name="Lander E."/>
            <person name="Langley C.H."/>
            <person name="Lapoint R."/>
            <person name="Lazzaro B.P."/>
            <person name="Lee S.J."/>
            <person name="Levesque L."/>
            <person name="Li R."/>
            <person name="Lin C.F."/>
            <person name="Lin M.F."/>
            <person name="Lindblad-Toh K."/>
            <person name="Llopart A."/>
            <person name="Long M."/>
            <person name="Low L."/>
            <person name="Lozovsky E."/>
            <person name="Lu J."/>
            <person name="Luo M."/>
            <person name="Machado C.A."/>
            <person name="Makalowski W."/>
            <person name="Marzo M."/>
            <person name="Matsuda M."/>
            <person name="Matzkin L."/>
            <person name="McAllister B."/>
            <person name="McBride C.S."/>
            <person name="McKernan B."/>
            <person name="McKernan K."/>
            <person name="Mendez-Lago M."/>
            <person name="Minx P."/>
            <person name="Mollenhauer M.U."/>
            <person name="Montooth K."/>
            <person name="Mount S.M."/>
            <person name="Mu X."/>
            <person name="Myers E."/>
            <person name="Negre B."/>
            <person name="Newfeld S."/>
            <person name="Nielsen R."/>
            <person name="Noor M.A."/>
            <person name="O'Grady P."/>
            <person name="Pachter L."/>
            <person name="Papaceit M."/>
            <person name="Parisi M.J."/>
            <person name="Parisi M."/>
            <person name="Parts L."/>
            <person name="Pedersen J.S."/>
            <person name="Pesole G."/>
            <person name="Phillippy A.M."/>
            <person name="Ponting C.P."/>
            <person name="Pop M."/>
            <person name="Porcelli D."/>
            <person name="Powell J.R."/>
            <person name="Prohaska S."/>
            <person name="Pruitt K."/>
            <person name="Puig M."/>
            <person name="Quesneville H."/>
            <person name="Ram K.R."/>
            <person name="Rand D."/>
            <person name="Rasmussen M.D."/>
            <person name="Reed L.K."/>
            <person name="Reenan R."/>
            <person name="Reily A."/>
            <person name="Remington K.A."/>
            <person name="Rieger T.T."/>
            <person name="Ritchie M.G."/>
            <person name="Robin C."/>
            <person name="Rogers Y.H."/>
            <person name="Rohde C."/>
            <person name="Rozas J."/>
            <person name="Rubenfield M.J."/>
            <person name="Ruiz A."/>
            <person name="Russo S."/>
            <person name="Salzberg S.L."/>
            <person name="Sanchez-Gracia A."/>
            <person name="Saranga D.J."/>
            <person name="Sato H."/>
            <person name="Schaeffer S.W."/>
            <person name="Schatz M.C."/>
            <person name="Schlenke T."/>
            <person name="Schwartz R."/>
            <person name="Segarra C."/>
            <person name="Singh R.S."/>
            <person name="Sirot L."/>
            <person name="Sirota M."/>
            <person name="Sisneros N.B."/>
            <person name="Smith C.D."/>
            <person name="Smith T.F."/>
            <person name="Spieth J."/>
            <person name="Stage D.E."/>
            <person name="Stark A."/>
            <person name="Stephan W."/>
            <person name="Strausberg R.L."/>
            <person name="Strempel S."/>
            <person name="Sturgill D."/>
            <person name="Sutton G."/>
            <person name="Sutton G.G."/>
            <person name="Tao W."/>
            <person name="Teichmann S."/>
            <person name="Tobari Y.N."/>
            <person name="Tomimura Y."/>
            <person name="Tsolas J.M."/>
            <person name="Valente V.L."/>
            <person name="Venter E."/>
            <person name="Venter J.C."/>
            <person name="Vicario S."/>
            <person name="Vieira F.G."/>
            <person name="Vilella A.J."/>
            <person name="Villasante A."/>
            <person name="Walenz B."/>
            <person name="Wang J."/>
            <person name="Wasserman M."/>
            <person name="Watts T."/>
            <person name="Wilson D."/>
            <person name="Wilson R.K."/>
            <person name="Wing R.A."/>
            <person name="Wolfner M.F."/>
            <person name="Wong A."/>
            <person name="Wong G.K."/>
            <person name="Wu C.I."/>
            <person name="Wu G."/>
            <person name="Yamamoto D."/>
            <person name="Yang H.P."/>
            <person name="Yang S.P."/>
            <person name="Yorke J.A."/>
            <person name="Yoshida K."/>
            <person name="Zdobnov E."/>
            <person name="Zhang P."/>
            <person name="Zhang Y."/>
            <person name="Zimin A.V."/>
            <person name="Baldwin J."/>
            <person name="Abdouelleil A."/>
            <person name="Abdulkadir J."/>
            <person name="Abebe A."/>
            <person name="Abera B."/>
            <person name="Abreu J."/>
            <person name="Acer S.C."/>
            <person name="Aftuck L."/>
            <person name="Alexander A."/>
            <person name="An P."/>
            <person name="Anderson E."/>
            <person name="Anderson S."/>
            <person name="Arachi H."/>
            <person name="Azer M."/>
            <person name="Bachantsang P."/>
            <person name="Barry A."/>
            <person name="Bayul T."/>
            <person name="Berlin A."/>
            <person name="Bessette D."/>
            <person name="Bloom T."/>
            <person name="Blye J."/>
            <person name="Boguslavskiy L."/>
            <person name="Bonnet C."/>
            <person name="Boukhgalter B."/>
            <person name="Bourzgui I."/>
            <person name="Brown A."/>
            <person name="Cahill P."/>
            <person name="Channer S."/>
            <person name="Cheshatsang Y."/>
            <person name="Chuda L."/>
            <person name="Citroen M."/>
            <person name="Collymore A."/>
            <person name="Cooke P."/>
            <person name="Costello M."/>
            <person name="D'Aco K."/>
            <person name="Daza R."/>
            <person name="De Haan G."/>
            <person name="DeGray S."/>
            <person name="DeMaso C."/>
            <person name="Dhargay N."/>
            <person name="Dooley K."/>
            <person name="Dooley E."/>
            <person name="Doricent M."/>
            <person name="Dorje P."/>
            <person name="Dorjee K."/>
            <person name="Dupes A."/>
            <person name="Elong R."/>
            <person name="Falk J."/>
            <person name="Farina A."/>
            <person name="Faro S."/>
            <person name="Ferguson D."/>
            <person name="Fisher S."/>
            <person name="Foley C.D."/>
            <person name="Franke A."/>
            <person name="Friedrich D."/>
            <person name="Gadbois L."/>
            <person name="Gearin G."/>
            <person name="Gearin C.R."/>
            <person name="Giannoukos G."/>
            <person name="Goode T."/>
            <person name="Graham J."/>
            <person name="Grandbois E."/>
            <person name="Grewal S."/>
            <person name="Gyaltsen K."/>
            <person name="Hafez N."/>
            <person name="Hagos B."/>
            <person name="Hall J."/>
            <person name="Henson C."/>
            <person name="Hollinger A."/>
            <person name="Honan T."/>
            <person name="Huard M.D."/>
            <person name="Hughes L."/>
            <person name="Hurhula B."/>
            <person name="Husby M.E."/>
            <person name="Kamat A."/>
            <person name="Kanga B."/>
            <person name="Kashin S."/>
            <person name="Khazanovich D."/>
            <person name="Kisner P."/>
            <person name="Lance K."/>
            <person name="Lara M."/>
            <person name="Lee W."/>
            <person name="Lennon N."/>
            <person name="Letendre F."/>
            <person name="LeVine R."/>
            <person name="Lipovsky A."/>
            <person name="Liu X."/>
            <person name="Liu J."/>
            <person name="Liu S."/>
            <person name="Lokyitsang T."/>
            <person name="Lokyitsang Y."/>
            <person name="Lubonja R."/>
            <person name="Lui A."/>
            <person name="MacDonald P."/>
            <person name="Magnisalis V."/>
            <person name="Maru K."/>
            <person name="Matthews C."/>
            <person name="McCusker W."/>
            <person name="McDonough S."/>
            <person name="Mehta T."/>
            <person name="Meldrim J."/>
            <person name="Meneus L."/>
            <person name="Mihai O."/>
            <person name="Mihalev A."/>
            <person name="Mihova T."/>
            <person name="Mittelman R."/>
            <person name="Mlenga V."/>
            <person name="Montmayeur A."/>
            <person name="Mulrain L."/>
            <person name="Navidi A."/>
            <person name="Naylor J."/>
            <person name="Negash T."/>
            <person name="Nguyen T."/>
            <person name="Nguyen N."/>
            <person name="Nicol R."/>
            <person name="Norbu C."/>
            <person name="Norbu N."/>
            <person name="Novod N."/>
            <person name="O'Neill B."/>
            <person name="Osman S."/>
            <person name="Markiewicz E."/>
            <person name="Oyono O.L."/>
            <person name="Patti C."/>
            <person name="Phunkhang P."/>
            <person name="Pierre F."/>
            <person name="Priest M."/>
            <person name="Raghuraman S."/>
            <person name="Rege F."/>
            <person name="Reyes R."/>
            <person name="Rise C."/>
            <person name="Rogov P."/>
            <person name="Ross K."/>
            <person name="Ryan E."/>
            <person name="Settipalli S."/>
            <person name="Shea T."/>
            <person name="Sherpa N."/>
            <person name="Shi L."/>
            <person name="Shih D."/>
            <person name="Sparrow T."/>
            <person name="Spaulding J."/>
            <person name="Stalker J."/>
            <person name="Stange-Thomann N."/>
            <person name="Stavropoulos S."/>
            <person name="Stone C."/>
            <person name="Strader C."/>
            <person name="Tesfaye S."/>
            <person name="Thomson T."/>
            <person name="Thoulutsang Y."/>
            <person name="Thoulutsang D."/>
            <person name="Topham K."/>
            <person name="Topping I."/>
            <person name="Tsamla T."/>
            <person name="Vassiliev H."/>
            <person name="Vo A."/>
            <person name="Wangchuk T."/>
            <person name="Wangdi T."/>
            <person name="Weiand M."/>
            <person name="Wilkinson J."/>
            <person name="Wilson A."/>
            <person name="Yadav S."/>
            <person name="Young G."/>
            <person name="Yu Q."/>
            <person name="Zembek L."/>
            <person name="Zhong D."/>
            <person name="Zimmer A."/>
            <person name="Zwirko Z."/>
            <person name="Jaffe D.B."/>
            <person name="Alvarez P."/>
            <person name="Brockman W."/>
            <person name="Butler J."/>
            <person name="Chin C."/>
            <person name="Gnerre S."/>
            <person name="Grabherr M."/>
            <person name="Kleber M."/>
            <person name="Mauceli E."/>
            <person name="MacCallum I."/>
        </authorList>
    </citation>
    <scope>NUCLEOTIDE SEQUENCE [LARGE SCALE GENOMIC DNA]</scope>
    <source>
        <strain evidence="4">Tucson 15081-1352.22</strain>
    </source>
</reference>
<dbReference type="SUPFAM" id="SSF56784">
    <property type="entry name" value="HAD-like"/>
    <property type="match status" value="1"/>
</dbReference>
<evidence type="ECO:0000256" key="1">
    <source>
        <dbReference type="SAM" id="Phobius"/>
    </source>
</evidence>
<name>B4KXD8_DROMO</name>
<protein>
    <recommendedName>
        <fullName evidence="2">FCP1 homology domain-containing protein</fullName>
    </recommendedName>
</protein>
<gene>
    <name evidence="3" type="primary">Dmoj\GI12759</name>
    <name evidence="3" type="ORF">Dmoj_GI12759</name>
</gene>
<dbReference type="PROSITE" id="PS50969">
    <property type="entry name" value="FCP1"/>
    <property type="match status" value="1"/>
</dbReference>
<dbReference type="SMART" id="SM00577">
    <property type="entry name" value="CPDc"/>
    <property type="match status" value="1"/>
</dbReference>
<proteinExistence type="predicted"/>
<dbReference type="OrthoDB" id="277011at2759"/>
<sequence length="292" mass="33974">MDIQANFFVTHYYFLGTLGVILTGIVFTVPTIRDKFRKQYTKFRAKSMNYTPITYMQDDRLTAVSKKRLLMVRRKTLVLDMDETLISSVILYRVKSLLEAGPEDNRRYKAKSKIVHSTPYDYSFYIPMSEASVYVYKRPYVDLFLDRVSKWYNLVVFTAASEAYASQVLDFLDAGRNILKRRMFRQHCIEICGIRAKFVSLARRDLASVLLLDDCPVENSFNVGNAVNIKSYRIGSQDNQLLCMLPFLDALRFTRDVRSVLGRTTRFDCLATCLESHIYEAEEDEDDIHHSF</sequence>
<evidence type="ECO:0000313" key="3">
    <source>
        <dbReference type="EMBL" id="EDW17596.2"/>
    </source>
</evidence>